<accession>A0AAW1IJY5</accession>
<feature type="region of interest" description="Disordered" evidence="1">
    <location>
        <begin position="176"/>
        <end position="201"/>
    </location>
</feature>
<feature type="compositionally biased region" description="Low complexity" evidence="1">
    <location>
        <begin position="1"/>
        <end position="17"/>
    </location>
</feature>
<proteinExistence type="predicted"/>
<feature type="region of interest" description="Disordered" evidence="1">
    <location>
        <begin position="1"/>
        <end position="21"/>
    </location>
</feature>
<comment type="caution">
    <text evidence="3">The sequence shown here is derived from an EMBL/GenBank/DDBJ whole genome shotgun (WGS) entry which is preliminary data.</text>
</comment>
<dbReference type="EMBL" id="JBDFQZ010000009">
    <property type="protein sequence ID" value="KAK9689691.1"/>
    <property type="molecule type" value="Genomic_DNA"/>
</dbReference>
<organism evidence="3 4">
    <name type="scientific">Saponaria officinalis</name>
    <name type="common">Common soapwort</name>
    <name type="synonym">Lychnis saponaria</name>
    <dbReference type="NCBI Taxonomy" id="3572"/>
    <lineage>
        <taxon>Eukaryota</taxon>
        <taxon>Viridiplantae</taxon>
        <taxon>Streptophyta</taxon>
        <taxon>Embryophyta</taxon>
        <taxon>Tracheophyta</taxon>
        <taxon>Spermatophyta</taxon>
        <taxon>Magnoliopsida</taxon>
        <taxon>eudicotyledons</taxon>
        <taxon>Gunneridae</taxon>
        <taxon>Pentapetalae</taxon>
        <taxon>Caryophyllales</taxon>
        <taxon>Caryophyllaceae</taxon>
        <taxon>Caryophylleae</taxon>
        <taxon>Saponaria</taxon>
    </lineage>
</organism>
<protein>
    <recommendedName>
        <fullName evidence="2">Retrotransposon Copia-like N-terminal domain-containing protein</fullName>
    </recommendedName>
</protein>
<dbReference type="Pfam" id="PF14244">
    <property type="entry name" value="Retrotran_gag_3"/>
    <property type="match status" value="1"/>
</dbReference>
<evidence type="ECO:0000256" key="1">
    <source>
        <dbReference type="SAM" id="MobiDB-lite"/>
    </source>
</evidence>
<dbReference type="PANTHER" id="PTHR37610">
    <property type="entry name" value="CCHC-TYPE DOMAIN-CONTAINING PROTEIN"/>
    <property type="match status" value="1"/>
</dbReference>
<gene>
    <name evidence="3" type="ORF">RND81_09G075300</name>
</gene>
<name>A0AAW1IJY5_SAPOF</name>
<feature type="compositionally biased region" description="Polar residues" evidence="1">
    <location>
        <begin position="182"/>
        <end position="192"/>
    </location>
</feature>
<dbReference type="Proteomes" id="UP001443914">
    <property type="component" value="Unassembled WGS sequence"/>
</dbReference>
<feature type="domain" description="Retrotransposon Copia-like N-terminal" evidence="2">
    <location>
        <begin position="38"/>
        <end position="80"/>
    </location>
</feature>
<reference evidence="3" key="1">
    <citation type="submission" date="2024-03" db="EMBL/GenBank/DDBJ databases">
        <title>WGS assembly of Saponaria officinalis var. Norfolk2.</title>
        <authorList>
            <person name="Jenkins J."/>
            <person name="Shu S."/>
            <person name="Grimwood J."/>
            <person name="Barry K."/>
            <person name="Goodstein D."/>
            <person name="Schmutz J."/>
            <person name="Leebens-Mack J."/>
            <person name="Osbourn A."/>
        </authorList>
    </citation>
    <scope>NUCLEOTIDE SEQUENCE [LARGE SCALE GENOMIC DNA]</scope>
    <source>
        <strain evidence="3">JIC</strain>
    </source>
</reference>
<keyword evidence="4" id="KW-1185">Reference proteome</keyword>
<dbReference type="InterPro" id="IPR029472">
    <property type="entry name" value="Copia-like_N"/>
</dbReference>
<evidence type="ECO:0000313" key="3">
    <source>
        <dbReference type="EMBL" id="KAK9689691.1"/>
    </source>
</evidence>
<evidence type="ECO:0000259" key="2">
    <source>
        <dbReference type="Pfam" id="PF14244"/>
    </source>
</evidence>
<sequence length="242" mass="27453">MPPSPSSSSSDRSSSSGHHPRSFDLYDQYDDPLFLSTADQPHLHLTSYLFDGSNFLDWRRDVLMALTAKNKEGFLAGECSESSISPKKRSQWARCDLMVLHWVLNSISKPIRDNVLYAKSSKEPWSDLSESYESVATHILSMDPLPPINKALGLLQKIERQKLIIDDQSVSVVDASADASTRNDSGHYSTPSVKRPRLDKEDKTMRECSHCLNKGHTIDECFKLKICTFFNNKYNTPFFRES</sequence>
<dbReference type="PANTHER" id="PTHR37610:SF6">
    <property type="entry name" value="GAG-POLYPEPTIDE OF LTR COPIA-TYPE-RELATED"/>
    <property type="match status" value="1"/>
</dbReference>
<dbReference type="AlphaFoldDB" id="A0AAW1IJY5"/>
<evidence type="ECO:0000313" key="4">
    <source>
        <dbReference type="Proteomes" id="UP001443914"/>
    </source>
</evidence>